<dbReference type="GO" id="GO:0008081">
    <property type="term" value="F:phosphoric diester hydrolase activity"/>
    <property type="evidence" value="ECO:0007669"/>
    <property type="project" value="InterPro"/>
</dbReference>
<accession>A0A0R0JZV6</accession>
<feature type="transmembrane region" description="Helical" evidence="1">
    <location>
        <begin position="375"/>
        <end position="397"/>
    </location>
</feature>
<dbReference type="InterPro" id="IPR017946">
    <property type="entry name" value="PLC-like_Pdiesterase_TIM-brl"/>
</dbReference>
<dbReference type="PANTHER" id="PTHR13593:SF133">
    <property type="entry name" value="PI-PLC X DOMAIN PLANT-LIKE PROTEIN"/>
    <property type="match status" value="1"/>
</dbReference>
<dbReference type="GeneID" id="100798171"/>
<protein>
    <recommendedName>
        <fullName evidence="5">PI-PLC X domain-containing protein</fullName>
    </recommendedName>
</protein>
<dbReference type="EMBL" id="CM000838">
    <property type="protein sequence ID" value="KRH57923.1"/>
    <property type="molecule type" value="Genomic_DNA"/>
</dbReference>
<reference evidence="2" key="3">
    <citation type="submission" date="2018-07" db="EMBL/GenBank/DDBJ databases">
        <title>WGS assembly of Glycine max.</title>
        <authorList>
            <person name="Schmutz J."/>
            <person name="Cannon S."/>
            <person name="Schlueter J."/>
            <person name="Ma J."/>
            <person name="Mitros T."/>
            <person name="Nelson W."/>
            <person name="Hyten D."/>
            <person name="Song Q."/>
            <person name="Thelen J."/>
            <person name="Cheng J."/>
            <person name="Xu D."/>
            <person name="Hellsten U."/>
            <person name="May G."/>
            <person name="Yu Y."/>
            <person name="Sakurai T."/>
            <person name="Umezawa T."/>
            <person name="Bhattacharyya M."/>
            <person name="Sandhu D."/>
            <person name="Valliyodan B."/>
            <person name="Lindquist E."/>
            <person name="Peto M."/>
            <person name="Grant D."/>
            <person name="Shu S."/>
            <person name="Goodstein D."/>
            <person name="Barry K."/>
            <person name="Futrell-Griggs M."/>
            <person name="Abernathy B."/>
            <person name="Du J."/>
            <person name="Tian Z."/>
            <person name="Zhu L."/>
            <person name="Gill N."/>
            <person name="Joshi T."/>
            <person name="Libault M."/>
            <person name="Sethuraman A."/>
            <person name="Zhang X."/>
            <person name="Shinozaki K."/>
            <person name="Nguyen H."/>
            <person name="Wing R."/>
            <person name="Cregan P."/>
            <person name="Specht J."/>
            <person name="Grimwood J."/>
            <person name="Rokhsar D."/>
            <person name="Stacey G."/>
            <person name="Shoemaker R."/>
            <person name="Jackson S."/>
        </authorList>
    </citation>
    <scope>NUCLEOTIDE SEQUENCE</scope>
    <source>
        <tissue evidence="2">Callus</tissue>
    </source>
</reference>
<dbReference type="GO" id="GO:0006629">
    <property type="term" value="P:lipid metabolic process"/>
    <property type="evidence" value="ECO:0007669"/>
    <property type="project" value="InterPro"/>
</dbReference>
<dbReference type="EMBL" id="CM000838">
    <property type="protein sequence ID" value="KRH57922.1"/>
    <property type="molecule type" value="Genomic_DNA"/>
</dbReference>
<name>A0A0R0JZV6_SOYBN</name>
<keyword evidence="1" id="KW-0472">Membrane</keyword>
<dbReference type="Proteomes" id="UP000008827">
    <property type="component" value="Chromosome 5"/>
</dbReference>
<dbReference type="Gramene" id="KRH57923">
    <property type="protein sequence ID" value="KRH57923"/>
    <property type="gene ID" value="GLYMA_05G093000"/>
</dbReference>
<keyword evidence="4" id="KW-1185">Reference proteome</keyword>
<dbReference type="PANTHER" id="PTHR13593">
    <property type="match status" value="1"/>
</dbReference>
<evidence type="ECO:0000313" key="4">
    <source>
        <dbReference type="Proteomes" id="UP000008827"/>
    </source>
</evidence>
<dbReference type="Gramene" id="KRH57922">
    <property type="protein sequence ID" value="KRH57922"/>
    <property type="gene ID" value="GLYMA_05G093000"/>
</dbReference>
<gene>
    <name evidence="3" type="primary">LOC100798171</name>
    <name evidence="2" type="ORF">GLYMA_05G093000</name>
</gene>
<evidence type="ECO:0000313" key="2">
    <source>
        <dbReference type="EMBL" id="KRH57923.1"/>
    </source>
</evidence>
<dbReference type="Gene3D" id="3.20.20.190">
    <property type="entry name" value="Phosphatidylinositol (PI) phosphodiesterase"/>
    <property type="match status" value="1"/>
</dbReference>
<dbReference type="EnsemblPlants" id="KRH57922">
    <property type="protein sequence ID" value="KRH57922"/>
    <property type="gene ID" value="GLYMA_05G093000"/>
</dbReference>
<organism evidence="2">
    <name type="scientific">Glycine max</name>
    <name type="common">Soybean</name>
    <name type="synonym">Glycine hispida</name>
    <dbReference type="NCBI Taxonomy" id="3847"/>
    <lineage>
        <taxon>Eukaryota</taxon>
        <taxon>Viridiplantae</taxon>
        <taxon>Streptophyta</taxon>
        <taxon>Embryophyta</taxon>
        <taxon>Tracheophyta</taxon>
        <taxon>Spermatophyta</taxon>
        <taxon>Magnoliopsida</taxon>
        <taxon>eudicotyledons</taxon>
        <taxon>Gunneridae</taxon>
        <taxon>Pentapetalae</taxon>
        <taxon>rosids</taxon>
        <taxon>fabids</taxon>
        <taxon>Fabales</taxon>
        <taxon>Fabaceae</taxon>
        <taxon>Papilionoideae</taxon>
        <taxon>50 kb inversion clade</taxon>
        <taxon>NPAAA clade</taxon>
        <taxon>indigoferoid/millettioid clade</taxon>
        <taxon>Phaseoleae</taxon>
        <taxon>Glycine</taxon>
        <taxon>Glycine subgen. Soja</taxon>
    </lineage>
</organism>
<dbReference type="Pfam" id="PF26178">
    <property type="entry name" value="PI-PLC_cat"/>
    <property type="match status" value="2"/>
</dbReference>
<reference evidence="3" key="2">
    <citation type="submission" date="2018-02" db="UniProtKB">
        <authorList>
            <consortium name="EnsemblPlants"/>
        </authorList>
    </citation>
    <scope>IDENTIFICATION</scope>
    <source>
        <strain evidence="3">Williams 82</strain>
    </source>
</reference>
<evidence type="ECO:0000256" key="1">
    <source>
        <dbReference type="SAM" id="Phobius"/>
    </source>
</evidence>
<keyword evidence="1" id="KW-1133">Transmembrane helix</keyword>
<keyword evidence="1" id="KW-0812">Transmembrane</keyword>
<reference evidence="2 3" key="1">
    <citation type="journal article" date="2010" name="Nature">
        <title>Genome sequence of the palaeopolyploid soybean.</title>
        <authorList>
            <person name="Schmutz J."/>
            <person name="Cannon S.B."/>
            <person name="Schlueter J."/>
            <person name="Ma J."/>
            <person name="Mitros T."/>
            <person name="Nelson W."/>
            <person name="Hyten D.L."/>
            <person name="Song Q."/>
            <person name="Thelen J.J."/>
            <person name="Cheng J."/>
            <person name="Xu D."/>
            <person name="Hellsten U."/>
            <person name="May G.D."/>
            <person name="Yu Y."/>
            <person name="Sakurai T."/>
            <person name="Umezawa T."/>
            <person name="Bhattacharyya M.K."/>
            <person name="Sandhu D."/>
            <person name="Valliyodan B."/>
            <person name="Lindquist E."/>
            <person name="Peto M."/>
            <person name="Grant D."/>
            <person name="Shu S."/>
            <person name="Goodstein D."/>
            <person name="Barry K."/>
            <person name="Futrell-Griggs M."/>
            <person name="Abernathy B."/>
            <person name="Du J."/>
            <person name="Tian Z."/>
            <person name="Zhu L."/>
            <person name="Gill N."/>
            <person name="Joshi T."/>
            <person name="Libault M."/>
            <person name="Sethuraman A."/>
            <person name="Zhang X.-C."/>
            <person name="Shinozaki K."/>
            <person name="Nguyen H.T."/>
            <person name="Wing R.A."/>
            <person name="Cregan P."/>
            <person name="Specht J."/>
            <person name="Grimwood J."/>
            <person name="Rokhsar D."/>
            <person name="Stacey G."/>
            <person name="Shoemaker R.C."/>
            <person name="Jackson S.A."/>
        </authorList>
    </citation>
    <scope>NUCLEOTIDE SEQUENCE [LARGE SCALE GENOMIC DNA]</scope>
    <source>
        <strain evidence="3">cv. Williams 82</strain>
        <tissue evidence="2">Callus</tissue>
    </source>
</reference>
<feature type="transmembrane region" description="Helical" evidence="1">
    <location>
        <begin position="12"/>
        <end position="33"/>
    </location>
</feature>
<dbReference type="InterPro" id="IPR051057">
    <property type="entry name" value="PI-PLC_domain"/>
</dbReference>
<proteinExistence type="predicted"/>
<dbReference type="ExpressionAtlas" id="A0A0R0JZV6">
    <property type="expression patterns" value="baseline and differential"/>
</dbReference>
<sequence>MCSHSPNHRSKCSAPAPATIIFLFVPLLCSVSFTNVNSQILEACSAATDCGPGLFCGNCPALGLKQPICTRGQATLPTSIVNGLPFNKYTWIVTHNSFSIVDAPPLPGVQRMTFYNQEDTVTNQLRQPAVNTLKEVEAFLTENPTEIVTIVIEDYVHTPKGLTNVFTSAGLDKYWFPVSKMPKKGEDWPTVTEMVQANHRLVVFTSDASKEAGEGIAYQWKHMVENESGDPGVQQGSCPHRKESKALNSKRHSLFLMNYFPTYPVEVDSCKEHSAPLAEMVNTCYKAAGNLLPNFIAVNFYMRSDGGGVFDIVDKMNGHTLCGCSTVTACQAGAPFGSCKNISVPSTSPVTNTAGSFTGSVQFSKSASSVHLPNFLLLVVFYFLQSLAAAVMTISTVL</sequence>
<dbReference type="OrthoDB" id="7984201at2759"/>
<evidence type="ECO:0000313" key="3">
    <source>
        <dbReference type="EnsemblPlants" id="KRH57922"/>
    </source>
</evidence>
<dbReference type="RefSeq" id="XP_014631061.1">
    <property type="nucleotide sequence ID" value="XM_014775575.3"/>
</dbReference>
<dbReference type="EnsemblPlants" id="KRH57923">
    <property type="protein sequence ID" value="KRH57923"/>
    <property type="gene ID" value="GLYMA_05G093000"/>
</dbReference>
<dbReference type="AlphaFoldDB" id="A0A0R0JZV6"/>
<evidence type="ECO:0008006" key="5">
    <source>
        <dbReference type="Google" id="ProtNLM"/>
    </source>
</evidence>
<dbReference type="SUPFAM" id="SSF51695">
    <property type="entry name" value="PLC-like phosphodiesterases"/>
    <property type="match status" value="1"/>
</dbReference>